<dbReference type="STRING" id="383372.Rcas_0809"/>
<dbReference type="GO" id="GO:0005886">
    <property type="term" value="C:plasma membrane"/>
    <property type="evidence" value="ECO:0007669"/>
    <property type="project" value="TreeGrafter"/>
</dbReference>
<feature type="transmembrane region" description="Helical" evidence="6">
    <location>
        <begin position="161"/>
        <end position="179"/>
    </location>
</feature>
<dbReference type="GO" id="GO:0051539">
    <property type="term" value="F:4 iron, 4 sulfur cluster binding"/>
    <property type="evidence" value="ECO:0007669"/>
    <property type="project" value="UniProtKB-KW"/>
</dbReference>
<feature type="transmembrane region" description="Helical" evidence="6">
    <location>
        <begin position="230"/>
        <end position="249"/>
    </location>
</feature>
<dbReference type="EMBL" id="CP000804">
    <property type="protein sequence ID" value="ABU56926.1"/>
    <property type="molecule type" value="Genomic_DNA"/>
</dbReference>
<dbReference type="InterPro" id="IPR051460">
    <property type="entry name" value="HdrC_iron-sulfur_subunit"/>
</dbReference>
<keyword evidence="6" id="KW-0812">Transmembrane</keyword>
<keyword evidence="1" id="KW-0004">4Fe-4S</keyword>
<feature type="transmembrane region" description="Helical" evidence="6">
    <location>
        <begin position="128"/>
        <end position="149"/>
    </location>
</feature>
<dbReference type="Gene3D" id="1.20.950.20">
    <property type="entry name" value="Transmembrane di-heme cytochromes, Chain C"/>
    <property type="match status" value="1"/>
</dbReference>
<keyword evidence="4" id="KW-0408">Iron</keyword>
<dbReference type="PANTHER" id="PTHR43255:SF1">
    <property type="entry name" value="IRON-SULFUR-BINDING OXIDOREDUCTASE FADF-RELATED"/>
    <property type="match status" value="1"/>
</dbReference>
<dbReference type="PANTHER" id="PTHR43255">
    <property type="entry name" value="IRON-SULFUR-BINDING OXIDOREDUCTASE FADF-RELATED-RELATED"/>
    <property type="match status" value="1"/>
</dbReference>
<dbReference type="SUPFAM" id="SSF46548">
    <property type="entry name" value="alpha-helical ferredoxin"/>
    <property type="match status" value="1"/>
</dbReference>
<evidence type="ECO:0000256" key="1">
    <source>
        <dbReference type="ARBA" id="ARBA00022485"/>
    </source>
</evidence>
<evidence type="ECO:0000256" key="5">
    <source>
        <dbReference type="ARBA" id="ARBA00023014"/>
    </source>
</evidence>
<dbReference type="KEGG" id="rca:Rcas_0809"/>
<evidence type="ECO:0000256" key="2">
    <source>
        <dbReference type="ARBA" id="ARBA00022723"/>
    </source>
</evidence>
<dbReference type="eggNOG" id="COG0247">
    <property type="taxonomic scope" value="Bacteria"/>
</dbReference>
<dbReference type="InterPro" id="IPR017900">
    <property type="entry name" value="4Fe4S_Fe_S_CS"/>
</dbReference>
<dbReference type="InterPro" id="IPR017896">
    <property type="entry name" value="4Fe4S_Fe-S-bd"/>
</dbReference>
<keyword evidence="6" id="KW-1133">Transmembrane helix</keyword>
<dbReference type="SUPFAM" id="SSF103501">
    <property type="entry name" value="Respiratory nitrate reductase 1 gamma chain"/>
    <property type="match status" value="1"/>
</dbReference>
<evidence type="ECO:0000313" key="9">
    <source>
        <dbReference type="Proteomes" id="UP000000263"/>
    </source>
</evidence>
<feature type="transmembrane region" description="Helical" evidence="6">
    <location>
        <begin position="199"/>
        <end position="218"/>
    </location>
</feature>
<dbReference type="Proteomes" id="UP000000263">
    <property type="component" value="Chromosome"/>
</dbReference>
<feature type="transmembrane region" description="Helical" evidence="6">
    <location>
        <begin position="19"/>
        <end position="37"/>
    </location>
</feature>
<keyword evidence="9" id="KW-1185">Reference proteome</keyword>
<evidence type="ECO:0000256" key="3">
    <source>
        <dbReference type="ARBA" id="ARBA00023002"/>
    </source>
</evidence>
<evidence type="ECO:0000259" key="7">
    <source>
        <dbReference type="PROSITE" id="PS51379"/>
    </source>
</evidence>
<dbReference type="PROSITE" id="PS00198">
    <property type="entry name" value="4FE4S_FER_1"/>
    <property type="match status" value="2"/>
</dbReference>
<keyword evidence="6" id="KW-0472">Membrane</keyword>
<keyword evidence="2" id="KW-0479">Metal-binding</keyword>
<reference evidence="8 9" key="1">
    <citation type="submission" date="2007-08" db="EMBL/GenBank/DDBJ databases">
        <title>Complete sequence of Roseiflexus castenholzii DSM 13941.</title>
        <authorList>
            <consortium name="US DOE Joint Genome Institute"/>
            <person name="Copeland A."/>
            <person name="Lucas S."/>
            <person name="Lapidus A."/>
            <person name="Barry K."/>
            <person name="Glavina del Rio T."/>
            <person name="Dalin E."/>
            <person name="Tice H."/>
            <person name="Pitluck S."/>
            <person name="Thompson L.S."/>
            <person name="Brettin T."/>
            <person name="Bruce D."/>
            <person name="Detter J.C."/>
            <person name="Han C."/>
            <person name="Tapia R."/>
            <person name="Schmutz J."/>
            <person name="Larimer F."/>
            <person name="Land M."/>
            <person name="Hauser L."/>
            <person name="Kyrpides N."/>
            <person name="Mikhailova N."/>
            <person name="Bryant D.A."/>
            <person name="Hanada S."/>
            <person name="Tsukatani Y."/>
            <person name="Richardson P."/>
        </authorList>
    </citation>
    <scope>NUCLEOTIDE SEQUENCE [LARGE SCALE GENOMIC DNA]</scope>
    <source>
        <strain evidence="9">DSM 13941 / HLO8</strain>
    </source>
</reference>
<dbReference type="RefSeq" id="WP_012119356.1">
    <property type="nucleotide sequence ID" value="NC_009767.1"/>
</dbReference>
<dbReference type="Gene3D" id="1.10.1060.10">
    <property type="entry name" value="Alpha-helical ferredoxin"/>
    <property type="match status" value="1"/>
</dbReference>
<dbReference type="Pfam" id="PF02754">
    <property type="entry name" value="CCG"/>
    <property type="match status" value="2"/>
</dbReference>
<protein>
    <recommendedName>
        <fullName evidence="7">4Fe-4S ferredoxin-type domain-containing protein</fullName>
    </recommendedName>
</protein>
<dbReference type="InterPro" id="IPR004017">
    <property type="entry name" value="Cys_rich_dom"/>
</dbReference>
<dbReference type="Pfam" id="PF13187">
    <property type="entry name" value="Fer4_9"/>
    <property type="match status" value="1"/>
</dbReference>
<dbReference type="PROSITE" id="PS51379">
    <property type="entry name" value="4FE4S_FER_2"/>
    <property type="match status" value="1"/>
</dbReference>
<proteinExistence type="predicted"/>
<dbReference type="eggNOG" id="COG2181">
    <property type="taxonomic scope" value="Bacteria"/>
</dbReference>
<accession>A7NHH9</accession>
<evidence type="ECO:0000256" key="6">
    <source>
        <dbReference type="SAM" id="Phobius"/>
    </source>
</evidence>
<organism evidence="8 9">
    <name type="scientific">Roseiflexus castenholzii (strain DSM 13941 / HLO8)</name>
    <dbReference type="NCBI Taxonomy" id="383372"/>
    <lineage>
        <taxon>Bacteria</taxon>
        <taxon>Bacillati</taxon>
        <taxon>Chloroflexota</taxon>
        <taxon>Chloroflexia</taxon>
        <taxon>Chloroflexales</taxon>
        <taxon>Roseiflexineae</taxon>
        <taxon>Roseiflexaceae</taxon>
        <taxon>Roseiflexus</taxon>
    </lineage>
</organism>
<dbReference type="InterPro" id="IPR009051">
    <property type="entry name" value="Helical_ferredxn"/>
</dbReference>
<dbReference type="GO" id="GO:0016491">
    <property type="term" value="F:oxidoreductase activity"/>
    <property type="evidence" value="ECO:0007669"/>
    <property type="project" value="UniProtKB-KW"/>
</dbReference>
<dbReference type="OrthoDB" id="9794954at2"/>
<evidence type="ECO:0000313" key="8">
    <source>
        <dbReference type="EMBL" id="ABU56926.1"/>
    </source>
</evidence>
<gene>
    <name evidence="8" type="ordered locus">Rcas_0809</name>
</gene>
<dbReference type="GO" id="GO:0046872">
    <property type="term" value="F:metal ion binding"/>
    <property type="evidence" value="ECO:0007669"/>
    <property type="project" value="UniProtKB-KW"/>
</dbReference>
<dbReference type="HOGENOM" id="CLU_005304_1_0_0"/>
<dbReference type="AlphaFoldDB" id="A7NHH9"/>
<sequence>MTEAIREIYWNVGETLGSLTVYGSMLIVLAVMTWGILRDVNRWRKGRPDARINNLGARVVEFLVQVFGQKKTLKDRRPGIMHALVFFGFLALFIGTDIIAVEEDFTIPLMGKDAGKILVGEFYKNYELIMDFMGLVFIVGILWMAYRRYTKHPDRLHNRRTDLWALAVLGYIGISGYFIEGLRLANQTIGGIPVITQDWAPRAFVGYGLAIIFRNIGLGDGSPVGLGLHLFFWFSHTLVTAAFLASIPFSKLQHIFYTPLNTFFRDLEPKGALTPIPNLEAEIEKDEPRLGVATLADFTWKQRLDFDACMQCGRCQSKCPAYASGSQLSPKFLITKMANLQRGEPVLLHDGSLGRAHTVLTTDQYNEAPKPVAERQPVYAKIDGDRETLPLIEHEIYTENEIWSCTTCRACMEECPAMIEHVDLIVDVRRNLTMIQSEVPSNVKRVLEGIERAGNPWRLPARERTAWTDGLDVPTMAEKESAEVLYWVGCAPAYDERSKRVARAMVQLLTRAGVDFAILGEEESCTGDPARRMGEELLFQAQAQANIETMHQYKFKKIVTTCAHCFNTLKNEYPQFGGRAGIDYEVIHHTDLLAQLVREGKLTPKRPIEQKVVYHDPCYIGRYNDIYDAPRDVLRAIPGVQLVEAPDWNRERAMCCGGGGGNVWMEGWGKRGVNAIRLEQLMQEKPETLALACPFCMVMFEDAAKNAGVDEQLARKDMAELLLESLE</sequence>
<dbReference type="InterPro" id="IPR036197">
    <property type="entry name" value="NarG-like_sf"/>
</dbReference>
<evidence type="ECO:0000256" key="4">
    <source>
        <dbReference type="ARBA" id="ARBA00023004"/>
    </source>
</evidence>
<keyword evidence="3" id="KW-0560">Oxidoreductase</keyword>
<name>A7NHH9_ROSCS</name>
<feature type="transmembrane region" description="Helical" evidence="6">
    <location>
        <begin position="80"/>
        <end position="101"/>
    </location>
</feature>
<keyword evidence="5" id="KW-0411">Iron-sulfur</keyword>
<feature type="domain" description="4Fe-4S ferredoxin-type" evidence="7">
    <location>
        <begin position="300"/>
        <end position="331"/>
    </location>
</feature>